<dbReference type="InterPro" id="IPR002938">
    <property type="entry name" value="FAD-bd"/>
</dbReference>
<dbReference type="SUPFAM" id="SSF51905">
    <property type="entry name" value="FAD/NAD(P)-binding domain"/>
    <property type="match status" value="1"/>
</dbReference>
<dbReference type="Gene3D" id="3.50.50.60">
    <property type="entry name" value="FAD/NAD(P)-binding domain"/>
    <property type="match status" value="1"/>
</dbReference>
<protein>
    <recommendedName>
        <fullName evidence="1">FAD-binding domain-containing protein</fullName>
    </recommendedName>
</protein>
<organism evidence="2 3">
    <name type="scientific">Devosia elaeis</name>
    <dbReference type="NCBI Taxonomy" id="1770058"/>
    <lineage>
        <taxon>Bacteria</taxon>
        <taxon>Pseudomonadati</taxon>
        <taxon>Pseudomonadota</taxon>
        <taxon>Alphaproteobacteria</taxon>
        <taxon>Hyphomicrobiales</taxon>
        <taxon>Devosiaceae</taxon>
        <taxon>Devosia</taxon>
    </lineage>
</organism>
<keyword evidence="3" id="KW-1185">Reference proteome</keyword>
<sequence>MKAVISGGGIAGLSAALALDRAGWSVSVLEKAPGMRAGGYMLDFFGPGVDAAEDLGLLEALRTHARGVRRVDFVNAAGRSGAQMDYRHIRDATGGRLFPILRGDIERVLHAALPDRVELRHGTSLSQVEETGAGLVLTLADGGRLTADLLVGADGIHSNTRRLVFGPEQDFIRPLGFHTAGYFFDSAEVEAALDGDFKMMAIENRMAGLYAVEGSRIMAFFVLRADETERPDDPRPALRAAFGDLGWIVPEVLAAMPGPEDIYYDVVAQVEMDTWRRGRTILIGDAAYAVSLLAGQGASLAMAGGRALGQVLSGTDDVAAALAHFETQLRPLVLEKQRAGRNMAKWFVPASPAHVLMRDMGVRLMNWPPLSGLIGRFFSVSAKGFSLR</sequence>
<dbReference type="PRINTS" id="PR00420">
    <property type="entry name" value="RNGMNOXGNASE"/>
</dbReference>
<dbReference type="OrthoDB" id="4230779at2"/>
<dbReference type="Gene3D" id="3.30.9.10">
    <property type="entry name" value="D-Amino Acid Oxidase, subunit A, domain 2"/>
    <property type="match status" value="1"/>
</dbReference>
<comment type="caution">
    <text evidence="2">The sequence shown here is derived from an EMBL/GenBank/DDBJ whole genome shotgun (WGS) entry which is preliminary data.</text>
</comment>
<dbReference type="AlphaFoldDB" id="A0A178HX96"/>
<evidence type="ECO:0000313" key="2">
    <source>
        <dbReference type="EMBL" id="OAM77481.1"/>
    </source>
</evidence>
<dbReference type="PANTHER" id="PTHR46865">
    <property type="entry name" value="OXIDOREDUCTASE-RELATED"/>
    <property type="match status" value="1"/>
</dbReference>
<dbReference type="PANTHER" id="PTHR46865:SF8">
    <property type="entry name" value="POSSIBLE OXIDOREDUCTASE"/>
    <property type="match status" value="1"/>
</dbReference>
<dbReference type="GO" id="GO:0071949">
    <property type="term" value="F:FAD binding"/>
    <property type="evidence" value="ECO:0007669"/>
    <property type="project" value="InterPro"/>
</dbReference>
<dbReference type="InterPro" id="IPR051704">
    <property type="entry name" value="FAD_aromatic-hydroxylase"/>
</dbReference>
<name>A0A178HX96_9HYPH</name>
<gene>
    <name evidence="2" type="ORF">A3840_09765</name>
</gene>
<dbReference type="STRING" id="1770058.A3840_09765"/>
<feature type="domain" description="FAD-binding" evidence="1">
    <location>
        <begin position="3"/>
        <end position="312"/>
    </location>
</feature>
<dbReference type="RefSeq" id="WP_067455562.1">
    <property type="nucleotide sequence ID" value="NZ_LVVY01000083.1"/>
</dbReference>
<reference evidence="2 3" key="1">
    <citation type="submission" date="2016-03" db="EMBL/GenBank/DDBJ databases">
        <title>Genome sequencing of Devosia sp. S37.</title>
        <authorList>
            <person name="Mohd Nor M."/>
        </authorList>
    </citation>
    <scope>NUCLEOTIDE SEQUENCE [LARGE SCALE GENOMIC DNA]</scope>
    <source>
        <strain evidence="2 3">S37</strain>
    </source>
</reference>
<dbReference type="InterPro" id="IPR036188">
    <property type="entry name" value="FAD/NAD-bd_sf"/>
</dbReference>
<dbReference type="Proteomes" id="UP000078389">
    <property type="component" value="Unassembled WGS sequence"/>
</dbReference>
<evidence type="ECO:0000259" key="1">
    <source>
        <dbReference type="Pfam" id="PF01494"/>
    </source>
</evidence>
<proteinExistence type="predicted"/>
<accession>A0A178HX96</accession>
<evidence type="ECO:0000313" key="3">
    <source>
        <dbReference type="Proteomes" id="UP000078389"/>
    </source>
</evidence>
<dbReference type="Pfam" id="PF01494">
    <property type="entry name" value="FAD_binding_3"/>
    <property type="match status" value="1"/>
</dbReference>
<dbReference type="EMBL" id="LVVY01000083">
    <property type="protein sequence ID" value="OAM77481.1"/>
    <property type="molecule type" value="Genomic_DNA"/>
</dbReference>